<comment type="caution">
    <text evidence="1">The sequence shown here is derived from an EMBL/GenBank/DDBJ whole genome shotgun (WGS) entry which is preliminary data.</text>
</comment>
<dbReference type="Proteomes" id="UP001500979">
    <property type="component" value="Unassembled WGS sequence"/>
</dbReference>
<reference evidence="1 2" key="1">
    <citation type="journal article" date="2019" name="Int. J. Syst. Evol. Microbiol.">
        <title>The Global Catalogue of Microorganisms (GCM) 10K type strain sequencing project: providing services to taxonomists for standard genome sequencing and annotation.</title>
        <authorList>
            <consortium name="The Broad Institute Genomics Platform"/>
            <consortium name="The Broad Institute Genome Sequencing Center for Infectious Disease"/>
            <person name="Wu L."/>
            <person name="Ma J."/>
        </authorList>
    </citation>
    <scope>NUCLEOTIDE SEQUENCE [LARGE SCALE GENOMIC DNA]</scope>
    <source>
        <strain evidence="1 2">JCM 9383</strain>
    </source>
</reference>
<gene>
    <name evidence="1" type="ORF">GCM10010470_18840</name>
</gene>
<keyword evidence="2" id="KW-1185">Reference proteome</keyword>
<evidence type="ECO:0000313" key="2">
    <source>
        <dbReference type="Proteomes" id="UP001500979"/>
    </source>
</evidence>
<proteinExistence type="predicted"/>
<name>A0ABN3V9F9_9PSEU</name>
<accession>A0ABN3V9F9</accession>
<protein>
    <submittedName>
        <fullName evidence="1">Uncharacterized protein</fullName>
    </submittedName>
</protein>
<organism evidence="1 2">
    <name type="scientific">Saccharopolyspora taberi</name>
    <dbReference type="NCBI Taxonomy" id="60895"/>
    <lineage>
        <taxon>Bacteria</taxon>
        <taxon>Bacillati</taxon>
        <taxon>Actinomycetota</taxon>
        <taxon>Actinomycetes</taxon>
        <taxon>Pseudonocardiales</taxon>
        <taxon>Pseudonocardiaceae</taxon>
        <taxon>Saccharopolyspora</taxon>
    </lineage>
</organism>
<dbReference type="EMBL" id="BAAAUX010000011">
    <property type="protein sequence ID" value="GAA2784987.1"/>
    <property type="molecule type" value="Genomic_DNA"/>
</dbReference>
<sequence length="84" mass="8750">MLTANRPSLQGRTVSGLGPMAPAATRAAWVLDASHLVEHAGSLLARQAARVGEHGQPVRALLVRRWGGSVAHRLSCSGVMCQAA</sequence>
<evidence type="ECO:0000313" key="1">
    <source>
        <dbReference type="EMBL" id="GAA2784987.1"/>
    </source>
</evidence>